<comment type="pathway">
    <text evidence="2">Cofactor biosynthesis; NAD(+) biosynthesis; nicotinate D-ribonucleotide from quinolinate: step 1/1.</text>
</comment>
<dbReference type="EC" id="2.4.2.19" evidence="5"/>
<protein>
    <recommendedName>
        <fullName evidence="6">Nicotinate-nucleotide pyrophosphorylase [carboxylating]</fullName>
        <ecNumber evidence="5">2.4.2.19</ecNumber>
    </recommendedName>
    <alternativeName>
        <fullName evidence="12">Probable nicotinate-nucleotide pyrophosphorylase [carboxylating]</fullName>
    </alternativeName>
    <alternativeName>
        <fullName evidence="10">Quinolinate phosphoribosyltransferase [decarboxylating]</fullName>
    </alternativeName>
</protein>
<feature type="binding site" evidence="14">
    <location>
        <position position="195"/>
    </location>
    <ligand>
        <name>substrate</name>
    </ligand>
</feature>
<dbReference type="EMBL" id="VFOR01000001">
    <property type="protein sequence ID" value="TQL63424.1"/>
    <property type="molecule type" value="Genomic_DNA"/>
</dbReference>
<evidence type="ECO:0000313" key="17">
    <source>
        <dbReference type="EMBL" id="TQL63424.1"/>
    </source>
</evidence>
<comment type="subunit">
    <text evidence="4">Hexamer formed by 3 homodimers.</text>
</comment>
<dbReference type="GO" id="GO:0005737">
    <property type="term" value="C:cytoplasm"/>
    <property type="evidence" value="ECO:0007669"/>
    <property type="project" value="TreeGrafter"/>
</dbReference>
<keyword evidence="8 13" id="KW-0328">Glycosyltransferase</keyword>
<dbReference type="InterPro" id="IPR027277">
    <property type="entry name" value="NadC/ModD"/>
</dbReference>
<sequence>MIAMALDELVQRVLIEDLGDVGDLTSMTTLDEDESGTARIVAREDAVISGTSVVEATCRAVDVRLQVAWMRTDGDRVEPGDVVGEISGSARSIVTAERTALNFLGRLSAVASNTARMVDLVDGTGVRIVDTRKTTPGLRALEKAAVRHGGGVNHRMGLHDAILVKDNHIALAGGIAAVHARLAARCGHMVRVEVEVDSHDQLGELLALDATRIAAGAAPVVHGVLLDNMSPEQVAEGVAMVRAHPAPVVVEVSGGVNHDTVRGLAEAGPDVISIGALTHSAGCIDFGLDL</sequence>
<dbReference type="GO" id="GO:0004514">
    <property type="term" value="F:nicotinate-nucleotide diphosphorylase (carboxylating) activity"/>
    <property type="evidence" value="ECO:0007669"/>
    <property type="project" value="UniProtKB-EC"/>
</dbReference>
<evidence type="ECO:0000259" key="15">
    <source>
        <dbReference type="Pfam" id="PF01729"/>
    </source>
</evidence>
<dbReference type="Pfam" id="PF02749">
    <property type="entry name" value="QRPTase_N"/>
    <property type="match status" value="1"/>
</dbReference>
<evidence type="ECO:0000256" key="5">
    <source>
        <dbReference type="ARBA" id="ARBA00011944"/>
    </source>
</evidence>
<dbReference type="OrthoDB" id="9782546at2"/>
<dbReference type="InterPro" id="IPR036068">
    <property type="entry name" value="Nicotinate_pribotase-like_C"/>
</dbReference>
<reference evidence="17 18" key="1">
    <citation type="submission" date="2019-06" db="EMBL/GenBank/DDBJ databases">
        <title>Sequencing the genomes of 1000 actinobacteria strains.</title>
        <authorList>
            <person name="Klenk H.-P."/>
        </authorList>
    </citation>
    <scope>NUCLEOTIDE SEQUENCE [LARGE SCALE GENOMIC DNA]</scope>
    <source>
        <strain evidence="17 18">DSM 8251</strain>
    </source>
</reference>
<keyword evidence="18" id="KW-1185">Reference proteome</keyword>
<dbReference type="InterPro" id="IPR037128">
    <property type="entry name" value="Quinolinate_PRibosylTase_N_sf"/>
</dbReference>
<dbReference type="SUPFAM" id="SSF51690">
    <property type="entry name" value="Nicotinate/Quinolinate PRTase C-terminal domain-like"/>
    <property type="match status" value="1"/>
</dbReference>
<feature type="binding site" evidence="14">
    <location>
        <begin position="253"/>
        <end position="255"/>
    </location>
    <ligand>
        <name>substrate</name>
    </ligand>
</feature>
<evidence type="ECO:0000256" key="6">
    <source>
        <dbReference type="ARBA" id="ARBA00020990"/>
    </source>
</evidence>
<dbReference type="FunFam" id="3.90.1170.20:FF:000001">
    <property type="entry name" value="Nicotinate-nucleotide diphosphorylase (Carboxylating)"/>
    <property type="match status" value="1"/>
</dbReference>
<comment type="similarity">
    <text evidence="3 13">Belongs to the NadC/ModD family.</text>
</comment>
<evidence type="ECO:0000259" key="16">
    <source>
        <dbReference type="Pfam" id="PF02749"/>
    </source>
</evidence>
<evidence type="ECO:0000256" key="10">
    <source>
        <dbReference type="ARBA" id="ARBA00033102"/>
    </source>
</evidence>
<dbReference type="RefSeq" id="WP_142093147.1">
    <property type="nucleotide sequence ID" value="NZ_BAAAMD010000002.1"/>
</dbReference>
<evidence type="ECO:0000256" key="9">
    <source>
        <dbReference type="ARBA" id="ARBA00022679"/>
    </source>
</evidence>
<evidence type="ECO:0000256" key="4">
    <source>
        <dbReference type="ARBA" id="ARBA00011218"/>
    </source>
</evidence>
<keyword evidence="9 13" id="KW-0808">Transferase</keyword>
<evidence type="ECO:0000313" key="18">
    <source>
        <dbReference type="Proteomes" id="UP000316196"/>
    </source>
</evidence>
<evidence type="ECO:0000256" key="2">
    <source>
        <dbReference type="ARBA" id="ARBA00004893"/>
    </source>
</evidence>
<dbReference type="SUPFAM" id="SSF54675">
    <property type="entry name" value="Nicotinate/Quinolinate PRTase N-terminal domain-like"/>
    <property type="match status" value="1"/>
</dbReference>
<evidence type="ECO:0000256" key="11">
    <source>
        <dbReference type="ARBA" id="ARBA00047445"/>
    </source>
</evidence>
<gene>
    <name evidence="17" type="ORF">FB460_1236</name>
</gene>
<evidence type="ECO:0000256" key="12">
    <source>
        <dbReference type="ARBA" id="ARBA00069173"/>
    </source>
</evidence>
<dbReference type="Pfam" id="PF01729">
    <property type="entry name" value="QRPTase_C"/>
    <property type="match status" value="1"/>
</dbReference>
<dbReference type="InterPro" id="IPR004393">
    <property type="entry name" value="NadC"/>
</dbReference>
<dbReference type="Gene3D" id="3.20.20.70">
    <property type="entry name" value="Aldolase class I"/>
    <property type="match status" value="1"/>
</dbReference>
<dbReference type="InterPro" id="IPR013785">
    <property type="entry name" value="Aldolase_TIM"/>
</dbReference>
<comment type="caution">
    <text evidence="17">The sequence shown here is derived from an EMBL/GenBank/DDBJ whole genome shotgun (WGS) entry which is preliminary data.</text>
</comment>
<dbReference type="Gene3D" id="3.90.1170.20">
    <property type="entry name" value="Quinolinate phosphoribosyl transferase, N-terminal domain"/>
    <property type="match status" value="1"/>
</dbReference>
<organism evidence="17 18">
    <name type="scientific">Propioniferax innocua</name>
    <dbReference type="NCBI Taxonomy" id="1753"/>
    <lineage>
        <taxon>Bacteria</taxon>
        <taxon>Bacillati</taxon>
        <taxon>Actinomycetota</taxon>
        <taxon>Actinomycetes</taxon>
        <taxon>Propionibacteriales</taxon>
        <taxon>Propionibacteriaceae</taxon>
        <taxon>Propioniferax</taxon>
    </lineage>
</organism>
<keyword evidence="7" id="KW-0662">Pyridine nucleotide biosynthesis</keyword>
<feature type="binding site" evidence="14">
    <location>
        <begin position="274"/>
        <end position="276"/>
    </location>
    <ligand>
        <name>substrate</name>
    </ligand>
</feature>
<evidence type="ECO:0000256" key="3">
    <source>
        <dbReference type="ARBA" id="ARBA00009400"/>
    </source>
</evidence>
<dbReference type="CDD" id="cd01572">
    <property type="entry name" value="QPRTase"/>
    <property type="match status" value="1"/>
</dbReference>
<dbReference type="FunFam" id="3.20.20.70:FF:000030">
    <property type="entry name" value="Nicotinate-nucleotide pyrophosphorylase, carboxylating"/>
    <property type="match status" value="1"/>
</dbReference>
<evidence type="ECO:0000256" key="7">
    <source>
        <dbReference type="ARBA" id="ARBA00022642"/>
    </source>
</evidence>
<feature type="binding site" evidence="14">
    <location>
        <position position="227"/>
    </location>
    <ligand>
        <name>substrate</name>
    </ligand>
</feature>
<evidence type="ECO:0000256" key="1">
    <source>
        <dbReference type="ARBA" id="ARBA00003237"/>
    </source>
</evidence>
<evidence type="ECO:0000256" key="14">
    <source>
        <dbReference type="PIRSR" id="PIRSR006250-1"/>
    </source>
</evidence>
<feature type="binding site" evidence="14">
    <location>
        <position position="155"/>
    </location>
    <ligand>
        <name>substrate</name>
    </ligand>
</feature>
<evidence type="ECO:0000256" key="8">
    <source>
        <dbReference type="ARBA" id="ARBA00022676"/>
    </source>
</evidence>
<feature type="binding site" evidence="14">
    <location>
        <begin position="131"/>
        <end position="133"/>
    </location>
    <ligand>
        <name>substrate</name>
    </ligand>
</feature>
<feature type="domain" description="Quinolinate phosphoribosyl transferase N-terminal" evidence="16">
    <location>
        <begin position="23"/>
        <end position="108"/>
    </location>
</feature>
<proteinExistence type="inferred from homology"/>
<dbReference type="PIRSF" id="PIRSF006250">
    <property type="entry name" value="NadC_ModD"/>
    <property type="match status" value="1"/>
</dbReference>
<accession>A0A542ZSU6</accession>
<name>A0A542ZSU6_9ACTN</name>
<comment type="function">
    <text evidence="1">Involved in the catabolism of quinolinic acid (QA).</text>
</comment>
<dbReference type="InterPro" id="IPR022412">
    <property type="entry name" value="Quinolinate_PRibosylTrfase_N"/>
</dbReference>
<dbReference type="NCBIfam" id="TIGR00078">
    <property type="entry name" value="nadC"/>
    <property type="match status" value="1"/>
</dbReference>
<comment type="catalytic activity">
    <reaction evidence="11">
        <text>nicotinate beta-D-ribonucleotide + CO2 + diphosphate = quinolinate + 5-phospho-alpha-D-ribose 1-diphosphate + 2 H(+)</text>
        <dbReference type="Rhea" id="RHEA:12733"/>
        <dbReference type="ChEBI" id="CHEBI:15378"/>
        <dbReference type="ChEBI" id="CHEBI:16526"/>
        <dbReference type="ChEBI" id="CHEBI:29959"/>
        <dbReference type="ChEBI" id="CHEBI:33019"/>
        <dbReference type="ChEBI" id="CHEBI:57502"/>
        <dbReference type="ChEBI" id="CHEBI:58017"/>
        <dbReference type="EC" id="2.4.2.19"/>
    </reaction>
</comment>
<dbReference type="PANTHER" id="PTHR32179:SF3">
    <property type="entry name" value="NICOTINATE-NUCLEOTIDE PYROPHOSPHORYLASE [CARBOXYLATING]"/>
    <property type="match status" value="1"/>
</dbReference>
<dbReference type="AlphaFoldDB" id="A0A542ZSU6"/>
<dbReference type="PANTHER" id="PTHR32179">
    <property type="entry name" value="NICOTINATE-NUCLEOTIDE PYROPHOSPHORYLASE [CARBOXYLATING]"/>
    <property type="match status" value="1"/>
</dbReference>
<dbReference type="GO" id="GO:0009435">
    <property type="term" value="P:NAD+ biosynthetic process"/>
    <property type="evidence" value="ECO:0007669"/>
    <property type="project" value="UniProtKB-UniPathway"/>
</dbReference>
<dbReference type="UniPathway" id="UPA00253">
    <property type="reaction ID" value="UER00331"/>
</dbReference>
<feature type="domain" description="Quinolinate phosphoribosyl transferase C-terminal" evidence="15">
    <location>
        <begin position="110"/>
        <end position="289"/>
    </location>
</feature>
<dbReference type="InterPro" id="IPR002638">
    <property type="entry name" value="Quinolinate_PRibosylTrfase_C"/>
</dbReference>
<feature type="binding site" evidence="14">
    <location>
        <position position="165"/>
    </location>
    <ligand>
        <name>substrate</name>
    </ligand>
</feature>
<dbReference type="Proteomes" id="UP000316196">
    <property type="component" value="Unassembled WGS sequence"/>
</dbReference>
<dbReference type="GO" id="GO:0034213">
    <property type="term" value="P:quinolinate catabolic process"/>
    <property type="evidence" value="ECO:0007669"/>
    <property type="project" value="TreeGrafter"/>
</dbReference>
<evidence type="ECO:0000256" key="13">
    <source>
        <dbReference type="PIRNR" id="PIRNR006250"/>
    </source>
</evidence>
<feature type="binding site" evidence="14">
    <location>
        <position position="98"/>
    </location>
    <ligand>
        <name>substrate</name>
    </ligand>
</feature>